<evidence type="ECO:0000313" key="2">
    <source>
        <dbReference type="Proteomes" id="UP000276133"/>
    </source>
</evidence>
<accession>A0A3M7PCZ9</accession>
<keyword evidence="2" id="KW-1185">Reference proteome</keyword>
<organism evidence="1 2">
    <name type="scientific">Brachionus plicatilis</name>
    <name type="common">Marine rotifer</name>
    <name type="synonym">Brachionus muelleri</name>
    <dbReference type="NCBI Taxonomy" id="10195"/>
    <lineage>
        <taxon>Eukaryota</taxon>
        <taxon>Metazoa</taxon>
        <taxon>Spiralia</taxon>
        <taxon>Gnathifera</taxon>
        <taxon>Rotifera</taxon>
        <taxon>Eurotatoria</taxon>
        <taxon>Monogononta</taxon>
        <taxon>Pseudotrocha</taxon>
        <taxon>Ploima</taxon>
        <taxon>Brachionidae</taxon>
        <taxon>Brachionus</taxon>
    </lineage>
</organism>
<dbReference type="EMBL" id="REGN01011729">
    <property type="protein sequence ID" value="RMZ96976.1"/>
    <property type="molecule type" value="Genomic_DNA"/>
</dbReference>
<protein>
    <submittedName>
        <fullName evidence="1">Uncharacterized protein</fullName>
    </submittedName>
</protein>
<dbReference type="AlphaFoldDB" id="A0A3M7PCZ9"/>
<name>A0A3M7PCZ9_BRAPC</name>
<evidence type="ECO:0000313" key="1">
    <source>
        <dbReference type="EMBL" id="RMZ96976.1"/>
    </source>
</evidence>
<sequence length="129" mass="15202">MHYFFYAKACLLFLIPKNSKPFFVQGKHKNTLPLKFIDRIIEFYKHLQNVTKLNVPDHKITKFCEIFARADRYHRIICGSSTIGVLDKKFDSFQDSFLNTFSQHFSQPHSFDWPLVQIGNSISDEPLEE</sequence>
<reference evidence="1 2" key="1">
    <citation type="journal article" date="2018" name="Sci. Rep.">
        <title>Genomic signatures of local adaptation to the degree of environmental predictability in rotifers.</title>
        <authorList>
            <person name="Franch-Gras L."/>
            <person name="Hahn C."/>
            <person name="Garcia-Roger E.M."/>
            <person name="Carmona M.J."/>
            <person name="Serra M."/>
            <person name="Gomez A."/>
        </authorList>
    </citation>
    <scope>NUCLEOTIDE SEQUENCE [LARGE SCALE GENOMIC DNA]</scope>
    <source>
        <strain evidence="1">HYR1</strain>
    </source>
</reference>
<gene>
    <name evidence="1" type="ORF">BpHYR1_015512</name>
</gene>
<dbReference type="Proteomes" id="UP000276133">
    <property type="component" value="Unassembled WGS sequence"/>
</dbReference>
<comment type="caution">
    <text evidence="1">The sequence shown here is derived from an EMBL/GenBank/DDBJ whole genome shotgun (WGS) entry which is preliminary data.</text>
</comment>
<proteinExistence type="predicted"/>